<dbReference type="SUPFAM" id="SSF56954">
    <property type="entry name" value="Outer membrane efflux proteins (OEP)"/>
    <property type="match status" value="1"/>
</dbReference>
<organism evidence="2 4">
    <name type="scientific">Geotoga petraea</name>
    <dbReference type="NCBI Taxonomy" id="28234"/>
    <lineage>
        <taxon>Bacteria</taxon>
        <taxon>Thermotogati</taxon>
        <taxon>Thermotogota</taxon>
        <taxon>Thermotogae</taxon>
        <taxon>Petrotogales</taxon>
        <taxon>Petrotogaceae</taxon>
        <taxon>Geotoga</taxon>
    </lineage>
</organism>
<dbReference type="Proteomes" id="UP000297288">
    <property type="component" value="Unassembled WGS sequence"/>
</dbReference>
<reference evidence="3 5" key="2">
    <citation type="submission" date="2019-04" db="EMBL/GenBank/DDBJ databases">
        <title>Draft genome sequence data and analysis of a Fermenting Bacterium, Geotoga petraea strain HO-Geo1, isolated from heavy-oil petroleum reservoir in Russia.</title>
        <authorList>
            <person name="Grouzdev D.S."/>
            <person name="Semenova E.M."/>
            <person name="Sokolova D.S."/>
            <person name="Tourova T.P."/>
            <person name="Poltaraus A.B."/>
            <person name="Nazina T.N."/>
        </authorList>
    </citation>
    <scope>NUCLEOTIDE SEQUENCE [LARGE SCALE GENOMIC DNA]</scope>
    <source>
        <strain evidence="3 5">HO-Geo1</strain>
    </source>
</reference>
<protein>
    <submittedName>
        <fullName evidence="3">TolC family protein</fullName>
    </submittedName>
</protein>
<dbReference type="RefSeq" id="WP_091402920.1">
    <property type="nucleotide sequence ID" value="NZ_FMYV01000002.1"/>
</dbReference>
<dbReference type="AlphaFoldDB" id="A0A1G6K786"/>
<dbReference type="STRING" id="28234.SAMN04488588_0746"/>
<feature type="coiled-coil region" evidence="1">
    <location>
        <begin position="324"/>
        <end position="351"/>
    </location>
</feature>
<feature type="coiled-coil region" evidence="1">
    <location>
        <begin position="172"/>
        <end position="218"/>
    </location>
</feature>
<keyword evidence="1" id="KW-0175">Coiled coil</keyword>
<evidence type="ECO:0000313" key="5">
    <source>
        <dbReference type="Proteomes" id="UP000297288"/>
    </source>
</evidence>
<keyword evidence="4" id="KW-1185">Reference proteome</keyword>
<evidence type="ECO:0000313" key="3">
    <source>
        <dbReference type="EMBL" id="TGG88429.1"/>
    </source>
</evidence>
<dbReference type="Gene3D" id="1.20.1600.10">
    <property type="entry name" value="Outer membrane efflux proteins (OEP)"/>
    <property type="match status" value="1"/>
</dbReference>
<proteinExistence type="predicted"/>
<evidence type="ECO:0000313" key="2">
    <source>
        <dbReference type="EMBL" id="SDC26196.1"/>
    </source>
</evidence>
<feature type="coiled-coil region" evidence="1">
    <location>
        <begin position="385"/>
        <end position="415"/>
    </location>
</feature>
<dbReference type="GO" id="GO:0015562">
    <property type="term" value="F:efflux transmembrane transporter activity"/>
    <property type="evidence" value="ECO:0007669"/>
    <property type="project" value="InterPro"/>
</dbReference>
<name>A0A1G6K786_9BACT</name>
<evidence type="ECO:0000313" key="4">
    <source>
        <dbReference type="Proteomes" id="UP000199322"/>
    </source>
</evidence>
<dbReference type="EMBL" id="SRME01000002">
    <property type="protein sequence ID" value="TGG88429.1"/>
    <property type="molecule type" value="Genomic_DNA"/>
</dbReference>
<reference evidence="2 4" key="1">
    <citation type="submission" date="2016-10" db="EMBL/GenBank/DDBJ databases">
        <authorList>
            <person name="de Groot N.N."/>
        </authorList>
    </citation>
    <scope>NUCLEOTIDE SEQUENCE [LARGE SCALE GENOMIC DNA]</scope>
    <source>
        <strain evidence="2 4">WG14</strain>
    </source>
</reference>
<dbReference type="Proteomes" id="UP000199322">
    <property type="component" value="Unassembled WGS sequence"/>
</dbReference>
<evidence type="ECO:0000256" key="1">
    <source>
        <dbReference type="SAM" id="Coils"/>
    </source>
</evidence>
<dbReference type="EMBL" id="FMYV01000002">
    <property type="protein sequence ID" value="SDC26196.1"/>
    <property type="molecule type" value="Genomic_DNA"/>
</dbReference>
<sequence length="424" mass="50051">MNFKNIILSLFLIISIFSFSNVNSIIEEKLNESSNYQKSLENFVSTNYSNSIYNNWFQPYLSLSTNQLSGFTITEDGVSDIGLNADINIANFYGVNFGVQIPFEIKTEDNLDFDLKKENISLSITYGLKTEYFSNKLTKESNLLSSQYNLEEVEDSITTTTFKEIFNYYYLKNNIELQNQKLELLQQKYEASELEDEKENLKKQILNQESLILSLKKSFGTINLDFSENLYIDSKSRIKNITENDYDLSIENRKDVEALEIAKEVDKRNTNLWFLPFLPDLNFSFGVRDYENWNWEFGINFQYDIFDRGERLGESLTRKNNISNLEYNEKIDNINRTINNYKNNIESMYLELQIFEIDYENLIEDFQKSEILNNHGYITDIDYKLNQISLELKKLEIENKRNEILLEKLELLNERGLYIRGELD</sequence>
<accession>A0A1G6K786</accession>
<gene>
    <name evidence="3" type="ORF">E4650_05135</name>
    <name evidence="2" type="ORF">SAMN04488588_0746</name>
</gene>